<dbReference type="KEGG" id="ngi:103744744"/>
<dbReference type="FunFam" id="2.60.40.10:FF:000194">
    <property type="entry name" value="Intercellular adhesion molecule 1"/>
    <property type="match status" value="1"/>
</dbReference>
<evidence type="ECO:0000259" key="14">
    <source>
        <dbReference type="Pfam" id="PF03921"/>
    </source>
</evidence>
<evidence type="ECO:0000256" key="12">
    <source>
        <dbReference type="SAM" id="Phobius"/>
    </source>
</evidence>
<keyword evidence="9" id="KW-1015">Disulfide bond</keyword>
<keyword evidence="11" id="KW-0393">Immunoglobulin domain</keyword>
<evidence type="ECO:0000256" key="10">
    <source>
        <dbReference type="ARBA" id="ARBA00023180"/>
    </source>
</evidence>
<dbReference type="InterPro" id="IPR013783">
    <property type="entry name" value="Ig-like_fold"/>
</dbReference>
<reference evidence="15" key="1">
    <citation type="submission" date="2025-08" db="UniProtKB">
        <authorList>
            <consortium name="Ensembl"/>
        </authorList>
    </citation>
    <scope>IDENTIFICATION</scope>
</reference>
<dbReference type="InterPro" id="IPR047012">
    <property type="entry name" value="ICAM_VCAM"/>
</dbReference>
<dbReference type="GO" id="GO:0005902">
    <property type="term" value="C:microvillus"/>
    <property type="evidence" value="ECO:0007669"/>
    <property type="project" value="Ensembl"/>
</dbReference>
<evidence type="ECO:0000256" key="4">
    <source>
        <dbReference type="ARBA" id="ARBA00022729"/>
    </source>
</evidence>
<dbReference type="Proteomes" id="UP000694381">
    <property type="component" value="Unassembled WGS sequence"/>
</dbReference>
<keyword evidence="6" id="KW-0130">Cell adhesion</keyword>
<comment type="subcellular location">
    <subcellularLocation>
        <location evidence="1">Membrane</location>
        <topology evidence="1">Single-pass type I membrane protein</topology>
    </subcellularLocation>
</comment>
<dbReference type="OrthoDB" id="5843397at2759"/>
<dbReference type="GO" id="GO:0005178">
    <property type="term" value="F:integrin binding"/>
    <property type="evidence" value="ECO:0007669"/>
    <property type="project" value="Ensembl"/>
</dbReference>
<keyword evidence="7 12" id="KW-1133">Transmembrane helix</keyword>
<proteinExistence type="inferred from homology"/>
<dbReference type="Gene3D" id="2.60.40.10">
    <property type="entry name" value="Immunoglobulins"/>
    <property type="match status" value="2"/>
</dbReference>
<evidence type="ECO:0000256" key="9">
    <source>
        <dbReference type="ARBA" id="ARBA00023157"/>
    </source>
</evidence>
<feature type="signal peptide" evidence="13">
    <location>
        <begin position="1"/>
        <end position="25"/>
    </location>
</feature>
<dbReference type="Ensembl" id="ENSNGAT00000024068.1">
    <property type="protein sequence ID" value="ENSNGAP00000018421.1"/>
    <property type="gene ID" value="ENSNGAG00000018569.1"/>
</dbReference>
<dbReference type="RefSeq" id="XP_008844799.1">
    <property type="nucleotide sequence ID" value="XM_008846577.3"/>
</dbReference>
<dbReference type="SUPFAM" id="SSF48726">
    <property type="entry name" value="Immunoglobulin"/>
    <property type="match status" value="2"/>
</dbReference>
<reference evidence="15" key="2">
    <citation type="submission" date="2025-09" db="UniProtKB">
        <authorList>
            <consortium name="Ensembl"/>
        </authorList>
    </citation>
    <scope>IDENTIFICATION</scope>
</reference>
<dbReference type="OMA" id="QVYEPVQ"/>
<dbReference type="InterPro" id="IPR003987">
    <property type="entry name" value="ICAM_VCAM_N"/>
</dbReference>
<feature type="chain" id="PRO_5034343863" evidence="13">
    <location>
        <begin position="26"/>
        <end position="278"/>
    </location>
</feature>
<dbReference type="PANTHER" id="PTHR13771">
    <property type="entry name" value="INTERCELLULAR ADHESION MOLECULE"/>
    <property type="match status" value="1"/>
</dbReference>
<evidence type="ECO:0000256" key="1">
    <source>
        <dbReference type="ARBA" id="ARBA00004479"/>
    </source>
</evidence>
<dbReference type="RefSeq" id="XP_017657005.1">
    <property type="nucleotide sequence ID" value="XM_017801516.2"/>
</dbReference>
<evidence type="ECO:0000256" key="5">
    <source>
        <dbReference type="ARBA" id="ARBA00022737"/>
    </source>
</evidence>
<dbReference type="GO" id="GO:0098609">
    <property type="term" value="P:cell-cell adhesion"/>
    <property type="evidence" value="ECO:0007669"/>
    <property type="project" value="InterPro"/>
</dbReference>
<dbReference type="InterPro" id="IPR013768">
    <property type="entry name" value="ICAM_N"/>
</dbReference>
<protein>
    <submittedName>
        <fullName evidence="15">Intercellular adhesion molecule 2</fullName>
    </submittedName>
</protein>
<evidence type="ECO:0000313" key="16">
    <source>
        <dbReference type="Proteomes" id="UP000694381"/>
    </source>
</evidence>
<dbReference type="GeneTree" id="ENSGT00940000161654"/>
<gene>
    <name evidence="15" type="primary">Icam2</name>
</gene>
<dbReference type="AlphaFoldDB" id="A0A8C6RK61"/>
<keyword evidence="3 12" id="KW-0812">Transmembrane</keyword>
<keyword evidence="4 13" id="KW-0732">Signal</keyword>
<evidence type="ECO:0000256" key="6">
    <source>
        <dbReference type="ARBA" id="ARBA00022889"/>
    </source>
</evidence>
<dbReference type="InterPro" id="IPR036179">
    <property type="entry name" value="Ig-like_dom_sf"/>
</dbReference>
<dbReference type="GO" id="GO:0032154">
    <property type="term" value="C:cleavage furrow"/>
    <property type="evidence" value="ECO:0007669"/>
    <property type="project" value="Ensembl"/>
</dbReference>
<feature type="domain" description="Intercellular adhesion molecule N-terminal" evidence="14">
    <location>
        <begin position="24"/>
        <end position="114"/>
    </location>
</feature>
<organism evidence="15 16">
    <name type="scientific">Nannospalax galili</name>
    <name type="common">Northern Israeli blind subterranean mole rat</name>
    <name type="synonym">Spalax galili</name>
    <dbReference type="NCBI Taxonomy" id="1026970"/>
    <lineage>
        <taxon>Eukaryota</taxon>
        <taxon>Metazoa</taxon>
        <taxon>Chordata</taxon>
        <taxon>Craniata</taxon>
        <taxon>Vertebrata</taxon>
        <taxon>Euteleostomi</taxon>
        <taxon>Mammalia</taxon>
        <taxon>Eutheria</taxon>
        <taxon>Euarchontoglires</taxon>
        <taxon>Glires</taxon>
        <taxon>Rodentia</taxon>
        <taxon>Myomorpha</taxon>
        <taxon>Muroidea</taxon>
        <taxon>Spalacidae</taxon>
        <taxon>Spalacinae</taxon>
        <taxon>Nannospalax</taxon>
    </lineage>
</organism>
<evidence type="ECO:0000256" key="7">
    <source>
        <dbReference type="ARBA" id="ARBA00022989"/>
    </source>
</evidence>
<comment type="similarity">
    <text evidence="2">Belongs to the immunoglobulin superfamily. ICAM family.</text>
</comment>
<sequence length="278" mass="31621">MSYFGCWGLPMALLTLLCCPGSAEAFEVYIEFEKQVVEATESLKINCSTSCAEPELGDLETHLVKTMLDQHPKGRWKLFLVSNVSQDTVFLCHFTCAQKQQSRELRIRVYQPPTEVTLTLWPQRVLLGEAFTIECKTSAVKPLESLTLTLLHGKKILQIQTFEDSEPTLQEVTVTFNSTVSTKDSLNFSCQAELDLRPYGENITHCISKSQLLDVYVLMPDNQMVIIIVVVSVLLLLFVMSVLLCFIFGQHWHRRRTGTYGVLAAWRRLPRAFRTRPA</sequence>
<evidence type="ECO:0000256" key="8">
    <source>
        <dbReference type="ARBA" id="ARBA00023136"/>
    </source>
</evidence>
<dbReference type="GeneID" id="103744744"/>
<name>A0A8C6RK61_NANGA</name>
<dbReference type="CTD" id="3384"/>
<keyword evidence="10" id="KW-0325">Glycoprotein</keyword>
<dbReference type="PANTHER" id="PTHR13771:SF3">
    <property type="entry name" value="INTERCELLULAR ADHESION MOLECULE 2"/>
    <property type="match status" value="1"/>
</dbReference>
<accession>A0A8C6RK61</accession>
<dbReference type="FunFam" id="2.60.40.10:FF:000338">
    <property type="entry name" value="intercellular adhesion molecule 5"/>
    <property type="match status" value="1"/>
</dbReference>
<evidence type="ECO:0000256" key="3">
    <source>
        <dbReference type="ARBA" id="ARBA00022692"/>
    </source>
</evidence>
<evidence type="ECO:0000313" key="15">
    <source>
        <dbReference type="Ensembl" id="ENSNGAP00000018421.1"/>
    </source>
</evidence>
<keyword evidence="8 12" id="KW-0472">Membrane</keyword>
<keyword evidence="5" id="KW-0677">Repeat</keyword>
<dbReference type="GO" id="GO:0001931">
    <property type="term" value="C:uropod"/>
    <property type="evidence" value="ECO:0007669"/>
    <property type="project" value="Ensembl"/>
</dbReference>
<keyword evidence="16" id="KW-1185">Reference proteome</keyword>
<evidence type="ECO:0000256" key="13">
    <source>
        <dbReference type="SAM" id="SignalP"/>
    </source>
</evidence>
<dbReference type="Pfam" id="PF03921">
    <property type="entry name" value="ICAM_N"/>
    <property type="match status" value="1"/>
</dbReference>
<evidence type="ECO:0000256" key="11">
    <source>
        <dbReference type="ARBA" id="ARBA00023319"/>
    </source>
</evidence>
<evidence type="ECO:0000256" key="2">
    <source>
        <dbReference type="ARBA" id="ARBA00005925"/>
    </source>
</evidence>
<feature type="transmembrane region" description="Helical" evidence="12">
    <location>
        <begin position="224"/>
        <end position="248"/>
    </location>
</feature>
<dbReference type="PRINTS" id="PR01472">
    <property type="entry name" value="ICAMVCAM1"/>
</dbReference>